<name>A0A7J9K6B6_9ROSI</name>
<protein>
    <submittedName>
        <fullName evidence="1">Uncharacterized protein</fullName>
    </submittedName>
</protein>
<evidence type="ECO:0000313" key="2">
    <source>
        <dbReference type="Proteomes" id="UP000593575"/>
    </source>
</evidence>
<proteinExistence type="predicted"/>
<gene>
    <name evidence="1" type="ORF">Goarm_001865</name>
</gene>
<feature type="non-terminal residue" evidence="1">
    <location>
        <position position="1"/>
    </location>
</feature>
<dbReference type="Proteomes" id="UP000593575">
    <property type="component" value="Unassembled WGS sequence"/>
</dbReference>
<comment type="caution">
    <text evidence="1">The sequence shown here is derived from an EMBL/GenBank/DDBJ whole genome shotgun (WGS) entry which is preliminary data.</text>
</comment>
<keyword evidence="2" id="KW-1185">Reference proteome</keyword>
<evidence type="ECO:0000313" key="1">
    <source>
        <dbReference type="EMBL" id="MBA0842015.1"/>
    </source>
</evidence>
<reference evidence="1 2" key="1">
    <citation type="journal article" date="2019" name="Genome Biol. Evol.">
        <title>Insights into the evolution of the New World diploid cottons (Gossypium, subgenus Houzingenia) based on genome sequencing.</title>
        <authorList>
            <person name="Grover C.E."/>
            <person name="Arick M.A. 2nd"/>
            <person name="Thrash A."/>
            <person name="Conover J.L."/>
            <person name="Sanders W.S."/>
            <person name="Peterson D.G."/>
            <person name="Frelichowski J.E."/>
            <person name="Scheffler J.A."/>
            <person name="Scheffler B.E."/>
            <person name="Wendel J.F."/>
        </authorList>
    </citation>
    <scope>NUCLEOTIDE SEQUENCE [LARGE SCALE GENOMIC DNA]</scope>
    <source>
        <strain evidence="1">6</strain>
        <tissue evidence="1">Leaf</tissue>
    </source>
</reference>
<accession>A0A7J9K6B6</accession>
<dbReference type="EMBL" id="JABFAE010000012">
    <property type="protein sequence ID" value="MBA0842015.1"/>
    <property type="molecule type" value="Genomic_DNA"/>
</dbReference>
<dbReference type="AlphaFoldDB" id="A0A7J9K6B6"/>
<sequence>MAMVRTSTIMMRGRVLDMEALRCGSCGIGFVMDMDFNINMNTVLYKLSFQPPS</sequence>
<organism evidence="1 2">
    <name type="scientific">Gossypium armourianum</name>
    <dbReference type="NCBI Taxonomy" id="34283"/>
    <lineage>
        <taxon>Eukaryota</taxon>
        <taxon>Viridiplantae</taxon>
        <taxon>Streptophyta</taxon>
        <taxon>Embryophyta</taxon>
        <taxon>Tracheophyta</taxon>
        <taxon>Spermatophyta</taxon>
        <taxon>Magnoliopsida</taxon>
        <taxon>eudicotyledons</taxon>
        <taxon>Gunneridae</taxon>
        <taxon>Pentapetalae</taxon>
        <taxon>rosids</taxon>
        <taxon>malvids</taxon>
        <taxon>Malvales</taxon>
        <taxon>Malvaceae</taxon>
        <taxon>Malvoideae</taxon>
        <taxon>Gossypium</taxon>
    </lineage>
</organism>